<proteinExistence type="predicted"/>
<evidence type="ECO:0000256" key="7">
    <source>
        <dbReference type="ARBA" id="ARBA00023136"/>
    </source>
</evidence>
<evidence type="ECO:0000256" key="5">
    <source>
        <dbReference type="ARBA" id="ARBA00022985"/>
    </source>
</evidence>
<dbReference type="GO" id="GO:0099621">
    <property type="term" value="F:undecaprenyl-phosphate 4-deoxy-4-formamido-L-arabinose transferase activity"/>
    <property type="evidence" value="ECO:0007669"/>
    <property type="project" value="TreeGrafter"/>
</dbReference>
<keyword evidence="3" id="KW-0808">Transferase</keyword>
<evidence type="ECO:0000313" key="10">
    <source>
        <dbReference type="EMBL" id="OGW96348.1"/>
    </source>
</evidence>
<evidence type="ECO:0000256" key="6">
    <source>
        <dbReference type="ARBA" id="ARBA00022989"/>
    </source>
</evidence>
<dbReference type="InterPro" id="IPR001173">
    <property type="entry name" value="Glyco_trans_2-like"/>
</dbReference>
<dbReference type="GO" id="GO:0005886">
    <property type="term" value="C:plasma membrane"/>
    <property type="evidence" value="ECO:0007669"/>
    <property type="project" value="TreeGrafter"/>
</dbReference>
<dbReference type="PANTHER" id="PTHR48090">
    <property type="entry name" value="UNDECAPRENYL-PHOSPHATE 4-DEOXY-4-FORMAMIDO-L-ARABINOSE TRANSFERASE-RELATED"/>
    <property type="match status" value="1"/>
</dbReference>
<evidence type="ECO:0000256" key="4">
    <source>
        <dbReference type="ARBA" id="ARBA00022692"/>
    </source>
</evidence>
<name>A0A1G1KTT9_9BACT</name>
<evidence type="ECO:0000256" key="2">
    <source>
        <dbReference type="ARBA" id="ARBA00022676"/>
    </source>
</evidence>
<protein>
    <recommendedName>
        <fullName evidence="9">Glycosyltransferase 2-like domain-containing protein</fullName>
    </recommendedName>
</protein>
<dbReference type="PANTHER" id="PTHR48090:SF3">
    <property type="entry name" value="UNDECAPRENYL-PHOSPHATE 4-DEOXY-4-FORMAMIDO-L-ARABINOSE TRANSFERASE"/>
    <property type="match status" value="1"/>
</dbReference>
<accession>A0A1G1KTT9</accession>
<keyword evidence="7 8" id="KW-0472">Membrane</keyword>
<gene>
    <name evidence="10" type="ORF">A3G33_03315</name>
</gene>
<organism evidence="10 11">
    <name type="scientific">Candidatus Danuiimicrobium aquiferis</name>
    <dbReference type="NCBI Taxonomy" id="1801832"/>
    <lineage>
        <taxon>Bacteria</taxon>
        <taxon>Pseudomonadati</taxon>
        <taxon>Candidatus Omnitrophota</taxon>
        <taxon>Candidatus Danuiimicrobium</taxon>
    </lineage>
</organism>
<keyword evidence="6 8" id="KW-1133">Transmembrane helix</keyword>
<dbReference type="GO" id="GO:0009103">
    <property type="term" value="P:lipopolysaccharide biosynthetic process"/>
    <property type="evidence" value="ECO:0007669"/>
    <property type="project" value="UniProtKB-KW"/>
</dbReference>
<keyword evidence="5" id="KW-0448">Lipopolysaccharide biosynthesis</keyword>
<dbReference type="Pfam" id="PF00535">
    <property type="entry name" value="Glycos_transf_2"/>
    <property type="match status" value="1"/>
</dbReference>
<sequence>MNQNFSISFITPVFNEEYNIPNVLRDLHEILDKNPHWNAEVIVIEDGSNDNTRNSLLEAIKKYPKTQLILHDKNQGYTCSLKDGMAIAKGQYLMYVGADEEFDCSEIPSFVEPMLRGEADVVLGVRWQRNAYKLFRFFLSVIYIFLLNYLFKLRINDYNWSQAWSKELINKIQIRSKSLFVLPEIIIKAHDLKYKIKEVPSNHRGRHWGKSSVNMGIMGFAFREAIEFWLIRKSKKYDPLK</sequence>
<dbReference type="SUPFAM" id="SSF53448">
    <property type="entry name" value="Nucleotide-diphospho-sugar transferases"/>
    <property type="match status" value="1"/>
</dbReference>
<dbReference type="InterPro" id="IPR050256">
    <property type="entry name" value="Glycosyltransferase_2"/>
</dbReference>
<comment type="caution">
    <text evidence="10">The sequence shown here is derived from an EMBL/GenBank/DDBJ whole genome shotgun (WGS) entry which is preliminary data.</text>
</comment>
<evidence type="ECO:0000256" key="3">
    <source>
        <dbReference type="ARBA" id="ARBA00022679"/>
    </source>
</evidence>
<dbReference type="EMBL" id="MHFR01000051">
    <property type="protein sequence ID" value="OGW96348.1"/>
    <property type="molecule type" value="Genomic_DNA"/>
</dbReference>
<evidence type="ECO:0000313" key="11">
    <source>
        <dbReference type="Proteomes" id="UP000178187"/>
    </source>
</evidence>
<dbReference type="InterPro" id="IPR029044">
    <property type="entry name" value="Nucleotide-diphossugar_trans"/>
</dbReference>
<keyword evidence="4 8" id="KW-0812">Transmembrane</keyword>
<reference evidence="10 11" key="1">
    <citation type="journal article" date="2016" name="Nat. Commun.">
        <title>Thousands of microbial genomes shed light on interconnected biogeochemical processes in an aquifer system.</title>
        <authorList>
            <person name="Anantharaman K."/>
            <person name="Brown C.T."/>
            <person name="Hug L.A."/>
            <person name="Sharon I."/>
            <person name="Castelle C.J."/>
            <person name="Probst A.J."/>
            <person name="Thomas B.C."/>
            <person name="Singh A."/>
            <person name="Wilkins M.J."/>
            <person name="Karaoz U."/>
            <person name="Brodie E.L."/>
            <person name="Williams K.H."/>
            <person name="Hubbard S.S."/>
            <person name="Banfield J.F."/>
        </authorList>
    </citation>
    <scope>NUCLEOTIDE SEQUENCE [LARGE SCALE GENOMIC DNA]</scope>
</reference>
<dbReference type="Gene3D" id="3.90.550.10">
    <property type="entry name" value="Spore Coat Polysaccharide Biosynthesis Protein SpsA, Chain A"/>
    <property type="match status" value="1"/>
</dbReference>
<evidence type="ECO:0000256" key="8">
    <source>
        <dbReference type="SAM" id="Phobius"/>
    </source>
</evidence>
<evidence type="ECO:0000259" key="9">
    <source>
        <dbReference type="Pfam" id="PF00535"/>
    </source>
</evidence>
<feature type="transmembrane region" description="Helical" evidence="8">
    <location>
        <begin position="134"/>
        <end position="151"/>
    </location>
</feature>
<dbReference type="CDD" id="cd04179">
    <property type="entry name" value="DPM_DPG-synthase_like"/>
    <property type="match status" value="1"/>
</dbReference>
<dbReference type="Proteomes" id="UP000178187">
    <property type="component" value="Unassembled WGS sequence"/>
</dbReference>
<feature type="domain" description="Glycosyltransferase 2-like" evidence="9">
    <location>
        <begin position="8"/>
        <end position="140"/>
    </location>
</feature>
<evidence type="ECO:0000256" key="1">
    <source>
        <dbReference type="ARBA" id="ARBA00022475"/>
    </source>
</evidence>
<dbReference type="AlphaFoldDB" id="A0A1G1KTT9"/>
<keyword evidence="2" id="KW-0328">Glycosyltransferase</keyword>
<keyword evidence="1" id="KW-1003">Cell membrane</keyword>